<comment type="caution">
    <text evidence="1">The sequence shown here is derived from an EMBL/GenBank/DDBJ whole genome shotgun (WGS) entry which is preliminary data.</text>
</comment>
<reference evidence="2" key="1">
    <citation type="journal article" date="2014" name="Stand. Genomic Sci.">
        <title>Genome sequence of the exopolysaccharide-producing Salipiger mucosus type strain (DSM 16094(T)), a moderately halophilic member of the Roseobacter clade.</title>
        <authorList>
            <person name="Riedel T."/>
            <person name="Spring S."/>
            <person name="Fiebig A."/>
            <person name="Petersen J."/>
            <person name="Kyrpides N.C."/>
            <person name="Goker M."/>
            <person name="Klenk H.P."/>
        </authorList>
    </citation>
    <scope>NUCLEOTIDE SEQUENCE [LARGE SCALE GENOMIC DNA]</scope>
    <source>
        <strain evidence="2">DSM 16094</strain>
    </source>
</reference>
<protein>
    <submittedName>
        <fullName evidence="1">Uncharacterized protein</fullName>
    </submittedName>
</protein>
<evidence type="ECO:0000313" key="2">
    <source>
        <dbReference type="Proteomes" id="UP000015347"/>
    </source>
</evidence>
<dbReference type="GO" id="GO:0019068">
    <property type="term" value="P:virion assembly"/>
    <property type="evidence" value="ECO:0007669"/>
    <property type="project" value="InterPro"/>
</dbReference>
<dbReference type="RefSeq" id="WP_020038635.1">
    <property type="nucleotide sequence ID" value="NZ_KE557276.1"/>
</dbReference>
<dbReference type="HOGENOM" id="CLU_2304033_0_0_5"/>
<organism evidence="1 2">
    <name type="scientific">Salipiger mucosus DSM 16094</name>
    <dbReference type="NCBI Taxonomy" id="1123237"/>
    <lineage>
        <taxon>Bacteria</taxon>
        <taxon>Pseudomonadati</taxon>
        <taxon>Pseudomonadota</taxon>
        <taxon>Alphaproteobacteria</taxon>
        <taxon>Rhodobacterales</taxon>
        <taxon>Roseobacteraceae</taxon>
        <taxon>Salipiger</taxon>
    </lineage>
</organism>
<proteinExistence type="predicted"/>
<dbReference type="AlphaFoldDB" id="S9QR47"/>
<dbReference type="STRING" id="1123237.Salmuc_02465"/>
<name>S9QR47_9RHOB</name>
<dbReference type="InterPro" id="IPR008018">
    <property type="entry name" value="Phage_tail_attach_FII"/>
</dbReference>
<evidence type="ECO:0000313" key="1">
    <source>
        <dbReference type="EMBL" id="EPX82097.1"/>
    </source>
</evidence>
<dbReference type="Proteomes" id="UP000015347">
    <property type="component" value="Unassembled WGS sequence"/>
</dbReference>
<sequence length="100" mass="11049">MDPFLRSVRDTFRRHGIDATLDPDGAAKEVRLLPTRPDDIADVGSLRIQDATGLFEILAEDFTGFGNGAILAMGAERRKVQHTRVPDPRRHKVLLDTVAA</sequence>
<dbReference type="eggNOG" id="ENOG50334WF">
    <property type="taxonomic scope" value="Bacteria"/>
</dbReference>
<dbReference type="Pfam" id="PF05354">
    <property type="entry name" value="Phage_attach"/>
    <property type="match status" value="1"/>
</dbReference>
<dbReference type="EMBL" id="APVH01000027">
    <property type="protein sequence ID" value="EPX82097.1"/>
    <property type="molecule type" value="Genomic_DNA"/>
</dbReference>
<accession>S9QR47</accession>
<dbReference type="OrthoDB" id="7868719at2"/>
<keyword evidence="2" id="KW-1185">Reference proteome</keyword>
<gene>
    <name evidence="1" type="ORF">Salmuc_02465</name>
</gene>